<dbReference type="AlphaFoldDB" id="A0A1M5ZC35"/>
<dbReference type="Pfam" id="PF12637">
    <property type="entry name" value="TSCPD"/>
    <property type="match status" value="1"/>
</dbReference>
<dbReference type="NCBIfam" id="TIGR03905">
    <property type="entry name" value="TIGR03905_4_Cys"/>
    <property type="match status" value="1"/>
</dbReference>
<comment type="catalytic activity">
    <reaction evidence="5">
        <text>a 2'-deoxyribonucleoside 5'-diphosphate + [thioredoxin]-disulfide + H2O = a ribonucleoside 5'-diphosphate + [thioredoxin]-dithiol</text>
        <dbReference type="Rhea" id="RHEA:23252"/>
        <dbReference type="Rhea" id="RHEA-COMP:10698"/>
        <dbReference type="Rhea" id="RHEA-COMP:10700"/>
        <dbReference type="ChEBI" id="CHEBI:15377"/>
        <dbReference type="ChEBI" id="CHEBI:29950"/>
        <dbReference type="ChEBI" id="CHEBI:50058"/>
        <dbReference type="ChEBI" id="CHEBI:57930"/>
        <dbReference type="ChEBI" id="CHEBI:73316"/>
        <dbReference type="EC" id="1.17.4.1"/>
    </reaction>
</comment>
<dbReference type="GO" id="GO:0004748">
    <property type="term" value="F:ribonucleoside-diphosphate reductase activity, thioredoxin disulfide as acceptor"/>
    <property type="evidence" value="ECO:0007669"/>
    <property type="project" value="UniProtKB-EC"/>
</dbReference>
<proteinExistence type="inferred from homology"/>
<reference evidence="7 8" key="1">
    <citation type="submission" date="2016-11" db="EMBL/GenBank/DDBJ databases">
        <authorList>
            <person name="Jaros S."/>
            <person name="Januszkiewicz K."/>
            <person name="Wedrychowicz H."/>
        </authorList>
    </citation>
    <scope>NUCLEOTIDE SEQUENCE [LARGE SCALE GENOMIC DNA]</scope>
    <source>
        <strain evidence="7 8">DSM 6191</strain>
    </source>
</reference>
<dbReference type="InterPro" id="IPR023806">
    <property type="entry name" value="CHP03905"/>
</dbReference>
<evidence type="ECO:0000256" key="3">
    <source>
        <dbReference type="ARBA" id="ARBA00022634"/>
    </source>
</evidence>
<feature type="domain" description="TSCPD" evidence="6">
    <location>
        <begin position="2"/>
        <end position="77"/>
    </location>
</feature>
<evidence type="ECO:0000256" key="4">
    <source>
        <dbReference type="ARBA" id="ARBA00022741"/>
    </source>
</evidence>
<organism evidence="7 8">
    <name type="scientific">Clostridium intestinale DSM 6191</name>
    <dbReference type="NCBI Taxonomy" id="1121320"/>
    <lineage>
        <taxon>Bacteria</taxon>
        <taxon>Bacillati</taxon>
        <taxon>Bacillota</taxon>
        <taxon>Clostridia</taxon>
        <taxon>Eubacteriales</taxon>
        <taxon>Clostridiaceae</taxon>
        <taxon>Clostridium</taxon>
    </lineage>
</organism>
<sequence length="83" mass="8890">MKYTTSGVCARQISFDVEDNKLKNVSYVAGCNGNLQALSALVEGLDIDTVISKLQGIDCKQKGTSCADQLAKALIEYKTSTVN</sequence>
<comment type="similarity">
    <text evidence="1">Belongs to the ribonucleoside diphosphate reductase class-2 family.</text>
</comment>
<keyword evidence="3" id="KW-0237">DNA synthesis</keyword>
<dbReference type="EMBL" id="FQXU01000008">
    <property type="protein sequence ID" value="SHI21764.1"/>
    <property type="molecule type" value="Genomic_DNA"/>
</dbReference>
<keyword evidence="4" id="KW-0547">Nucleotide-binding</keyword>
<accession>A0A1M5ZC35</accession>
<evidence type="ECO:0000256" key="2">
    <source>
        <dbReference type="ARBA" id="ARBA00012274"/>
    </source>
</evidence>
<dbReference type="RefSeq" id="WP_073020281.1">
    <property type="nucleotide sequence ID" value="NZ_FQXU01000008.1"/>
</dbReference>
<dbReference type="GO" id="GO:0000166">
    <property type="term" value="F:nucleotide binding"/>
    <property type="evidence" value="ECO:0007669"/>
    <property type="project" value="UniProtKB-KW"/>
</dbReference>
<evidence type="ECO:0000313" key="7">
    <source>
        <dbReference type="EMBL" id="SHI21764.1"/>
    </source>
</evidence>
<dbReference type="Proteomes" id="UP000184241">
    <property type="component" value="Unassembled WGS sequence"/>
</dbReference>
<protein>
    <recommendedName>
        <fullName evidence="2">ribonucleoside-diphosphate reductase</fullName>
        <ecNumber evidence="2">1.17.4.1</ecNumber>
    </recommendedName>
</protein>
<gene>
    <name evidence="7" type="ORF">SAMN02745941_02766</name>
</gene>
<dbReference type="EC" id="1.17.4.1" evidence="2"/>
<evidence type="ECO:0000256" key="5">
    <source>
        <dbReference type="ARBA" id="ARBA00047754"/>
    </source>
</evidence>
<dbReference type="InterPro" id="IPR024434">
    <property type="entry name" value="TSCPD_dom"/>
</dbReference>
<evidence type="ECO:0000259" key="6">
    <source>
        <dbReference type="Pfam" id="PF12637"/>
    </source>
</evidence>
<evidence type="ECO:0000313" key="8">
    <source>
        <dbReference type="Proteomes" id="UP000184241"/>
    </source>
</evidence>
<name>A0A1M5ZC35_9CLOT</name>
<evidence type="ECO:0000256" key="1">
    <source>
        <dbReference type="ARBA" id="ARBA00007405"/>
    </source>
</evidence>
<dbReference type="GO" id="GO:0071897">
    <property type="term" value="P:DNA biosynthetic process"/>
    <property type="evidence" value="ECO:0007669"/>
    <property type="project" value="UniProtKB-KW"/>
</dbReference>